<dbReference type="InterPro" id="IPR007627">
    <property type="entry name" value="RNA_pol_sigma70_r2"/>
</dbReference>
<dbReference type="AlphaFoldDB" id="A0A7W6MYD4"/>
<dbReference type="Gene3D" id="1.10.1740.10">
    <property type="match status" value="1"/>
</dbReference>
<dbReference type="GeneID" id="93100337"/>
<dbReference type="NCBIfam" id="TIGR02985">
    <property type="entry name" value="Sig70_bacteroi1"/>
    <property type="match status" value="1"/>
</dbReference>
<evidence type="ECO:0000259" key="5">
    <source>
        <dbReference type="Pfam" id="PF04542"/>
    </source>
</evidence>
<dbReference type="GO" id="GO:0006352">
    <property type="term" value="P:DNA-templated transcription initiation"/>
    <property type="evidence" value="ECO:0007669"/>
    <property type="project" value="InterPro"/>
</dbReference>
<evidence type="ECO:0000313" key="8">
    <source>
        <dbReference type="Proteomes" id="UP000546007"/>
    </source>
</evidence>
<dbReference type="InterPro" id="IPR013325">
    <property type="entry name" value="RNA_pol_sigma_r2"/>
</dbReference>
<dbReference type="OrthoDB" id="1098015at2"/>
<dbReference type="Proteomes" id="UP000546007">
    <property type="component" value="Unassembled WGS sequence"/>
</dbReference>
<evidence type="ECO:0000256" key="1">
    <source>
        <dbReference type="ARBA" id="ARBA00010641"/>
    </source>
</evidence>
<dbReference type="RefSeq" id="WP_124317817.1">
    <property type="nucleotide sequence ID" value="NZ_AP028155.1"/>
</dbReference>
<dbReference type="InterPro" id="IPR014284">
    <property type="entry name" value="RNA_pol_sigma-70_dom"/>
</dbReference>
<proteinExistence type="inferred from homology"/>
<comment type="caution">
    <text evidence="7">The sequence shown here is derived from an EMBL/GenBank/DDBJ whole genome shotgun (WGS) entry which is preliminary data.</text>
</comment>
<accession>A0A7W6MYD4</accession>
<evidence type="ECO:0000256" key="3">
    <source>
        <dbReference type="ARBA" id="ARBA00023082"/>
    </source>
</evidence>
<gene>
    <name evidence="7" type="ORF">GGR14_001605</name>
</gene>
<dbReference type="Gene3D" id="1.10.10.10">
    <property type="entry name" value="Winged helix-like DNA-binding domain superfamily/Winged helix DNA-binding domain"/>
    <property type="match status" value="1"/>
</dbReference>
<dbReference type="SUPFAM" id="SSF88659">
    <property type="entry name" value="Sigma3 and sigma4 domains of RNA polymerase sigma factors"/>
    <property type="match status" value="1"/>
</dbReference>
<feature type="domain" description="RNA polymerase sigma factor 70 region 4 type 2" evidence="6">
    <location>
        <begin position="117"/>
        <end position="169"/>
    </location>
</feature>
<keyword evidence="4" id="KW-0804">Transcription</keyword>
<keyword evidence="3" id="KW-0731">Sigma factor</keyword>
<comment type="similarity">
    <text evidence="1">Belongs to the sigma-70 factor family. ECF subfamily.</text>
</comment>
<dbReference type="InterPro" id="IPR013324">
    <property type="entry name" value="RNA_pol_sigma_r3/r4-like"/>
</dbReference>
<dbReference type="InterPro" id="IPR036388">
    <property type="entry name" value="WH-like_DNA-bd_sf"/>
</dbReference>
<dbReference type="InterPro" id="IPR039425">
    <property type="entry name" value="RNA_pol_sigma-70-like"/>
</dbReference>
<feature type="domain" description="RNA polymerase sigma-70 region 2" evidence="5">
    <location>
        <begin position="23"/>
        <end position="90"/>
    </location>
</feature>
<dbReference type="NCBIfam" id="TIGR02937">
    <property type="entry name" value="sigma70-ECF"/>
    <property type="match status" value="1"/>
</dbReference>
<dbReference type="GO" id="GO:0016987">
    <property type="term" value="F:sigma factor activity"/>
    <property type="evidence" value="ECO:0007669"/>
    <property type="project" value="UniProtKB-KW"/>
</dbReference>
<dbReference type="GO" id="GO:0003677">
    <property type="term" value="F:DNA binding"/>
    <property type="evidence" value="ECO:0007669"/>
    <property type="project" value="InterPro"/>
</dbReference>
<sequence length="196" mass="22885">MNRSEEILAALKKGEKSAFQAFFSEYYEVLVLFATGILKDVDAAEDVVQDCFVNVWENRHFEKLADGLDRYMFHLVKNAALNDLRGTQRRELRHEKVMAEMASENENRGEGELHEMEILYAAINQLPLERRRVFMMICAEGMKYQDVADSLGVSINTVRTQMGRSMKFLREKLKDQVFSSLLCFWLKVKKQFKTIR</sequence>
<dbReference type="SUPFAM" id="SSF88946">
    <property type="entry name" value="Sigma2 domain of RNA polymerase sigma factors"/>
    <property type="match status" value="1"/>
</dbReference>
<name>A0A7W6MYD4_9BACT</name>
<dbReference type="Pfam" id="PF08281">
    <property type="entry name" value="Sigma70_r4_2"/>
    <property type="match status" value="1"/>
</dbReference>
<dbReference type="Pfam" id="PF04542">
    <property type="entry name" value="Sigma70_r2"/>
    <property type="match status" value="1"/>
</dbReference>
<keyword evidence="2" id="KW-0805">Transcription regulation</keyword>
<evidence type="ECO:0000313" key="7">
    <source>
        <dbReference type="EMBL" id="MBB4025821.1"/>
    </source>
</evidence>
<organism evidence="7 8">
    <name type="scientific">Butyricimonas faecihominis</name>
    <dbReference type="NCBI Taxonomy" id="1472416"/>
    <lineage>
        <taxon>Bacteria</taxon>
        <taxon>Pseudomonadati</taxon>
        <taxon>Bacteroidota</taxon>
        <taxon>Bacteroidia</taxon>
        <taxon>Bacteroidales</taxon>
        <taxon>Odoribacteraceae</taxon>
        <taxon>Butyricimonas</taxon>
    </lineage>
</organism>
<dbReference type="InterPro" id="IPR013249">
    <property type="entry name" value="RNA_pol_sigma70_r4_t2"/>
</dbReference>
<evidence type="ECO:0000256" key="2">
    <source>
        <dbReference type="ARBA" id="ARBA00023015"/>
    </source>
</evidence>
<evidence type="ECO:0000256" key="4">
    <source>
        <dbReference type="ARBA" id="ARBA00023163"/>
    </source>
</evidence>
<protein>
    <submittedName>
        <fullName evidence="7">RNA polymerase sigma-70 factor (ECF subfamily)</fullName>
    </submittedName>
</protein>
<keyword evidence="8" id="KW-1185">Reference proteome</keyword>
<dbReference type="PANTHER" id="PTHR43133">
    <property type="entry name" value="RNA POLYMERASE ECF-TYPE SIGMA FACTO"/>
    <property type="match status" value="1"/>
</dbReference>
<dbReference type="InterPro" id="IPR014327">
    <property type="entry name" value="RNA_pol_sigma70_bacteroid"/>
</dbReference>
<dbReference type="EMBL" id="JACIES010000003">
    <property type="protein sequence ID" value="MBB4025821.1"/>
    <property type="molecule type" value="Genomic_DNA"/>
</dbReference>
<reference evidence="7 8" key="1">
    <citation type="submission" date="2020-08" db="EMBL/GenBank/DDBJ databases">
        <title>Genomic Encyclopedia of Type Strains, Phase IV (KMG-IV): sequencing the most valuable type-strain genomes for metagenomic binning, comparative biology and taxonomic classification.</title>
        <authorList>
            <person name="Goeker M."/>
        </authorList>
    </citation>
    <scope>NUCLEOTIDE SEQUENCE [LARGE SCALE GENOMIC DNA]</scope>
    <source>
        <strain evidence="7 8">DSM 105721</strain>
    </source>
</reference>
<evidence type="ECO:0000259" key="6">
    <source>
        <dbReference type="Pfam" id="PF08281"/>
    </source>
</evidence>
<dbReference type="PANTHER" id="PTHR43133:SF46">
    <property type="entry name" value="RNA POLYMERASE SIGMA-70 FACTOR ECF SUBFAMILY"/>
    <property type="match status" value="1"/>
</dbReference>